<proteinExistence type="predicted"/>
<dbReference type="Proteomes" id="UP000199041">
    <property type="component" value="Unassembled WGS sequence"/>
</dbReference>
<gene>
    <name evidence="2" type="ORF">SAMN05192529_11773</name>
</gene>
<feature type="signal peptide" evidence="1">
    <location>
        <begin position="1"/>
        <end position="22"/>
    </location>
</feature>
<feature type="chain" id="PRO_5011621947" evidence="1">
    <location>
        <begin position="23"/>
        <end position="188"/>
    </location>
</feature>
<organism evidence="2 3">
    <name type="scientific">Arachidicoccus rhizosphaerae</name>
    <dbReference type="NCBI Taxonomy" id="551991"/>
    <lineage>
        <taxon>Bacteria</taxon>
        <taxon>Pseudomonadati</taxon>
        <taxon>Bacteroidota</taxon>
        <taxon>Chitinophagia</taxon>
        <taxon>Chitinophagales</taxon>
        <taxon>Chitinophagaceae</taxon>
        <taxon>Arachidicoccus</taxon>
    </lineage>
</organism>
<reference evidence="2 3" key="1">
    <citation type="submission" date="2016-10" db="EMBL/GenBank/DDBJ databases">
        <authorList>
            <person name="de Groot N.N."/>
        </authorList>
    </citation>
    <scope>NUCLEOTIDE SEQUENCE [LARGE SCALE GENOMIC DNA]</scope>
    <source>
        <strain evidence="2 3">Vu-144</strain>
    </source>
</reference>
<evidence type="ECO:0000256" key="1">
    <source>
        <dbReference type="SAM" id="SignalP"/>
    </source>
</evidence>
<evidence type="ECO:0000313" key="2">
    <source>
        <dbReference type="EMBL" id="SEA41558.1"/>
    </source>
</evidence>
<dbReference type="AlphaFoldDB" id="A0A1H4B0I9"/>
<dbReference type="OrthoDB" id="1494430at2"/>
<accession>A0A1H4B0I9</accession>
<keyword evidence="3" id="KW-1185">Reference proteome</keyword>
<sequence length="188" mass="19975">MKNHKNLLLTAVMFGLVSTAFSQTLENKDTFTMDTLTIHVGDDLTIGKPSTFDFVNVVESKHGLGIGNIANAAGALGSTVGLLGAETGHLGTAMTGIKVMNAANTAASVGWTADAIAALNVSNQAKKIIGKKFRVLRFKKEGNQRRGEHIYAILAGEGKTNYKAELAPAIKSHEIIAINTQIFNTLEH</sequence>
<evidence type="ECO:0000313" key="3">
    <source>
        <dbReference type="Proteomes" id="UP000199041"/>
    </source>
</evidence>
<protein>
    <submittedName>
        <fullName evidence="2">Uncharacterized protein</fullName>
    </submittedName>
</protein>
<dbReference type="RefSeq" id="WP_091399674.1">
    <property type="nucleotide sequence ID" value="NZ_FNQY01000017.1"/>
</dbReference>
<dbReference type="STRING" id="551991.SAMN05192529_11773"/>
<name>A0A1H4B0I9_9BACT</name>
<dbReference type="EMBL" id="FNQY01000017">
    <property type="protein sequence ID" value="SEA41558.1"/>
    <property type="molecule type" value="Genomic_DNA"/>
</dbReference>
<keyword evidence="1" id="KW-0732">Signal</keyword>